<comment type="function">
    <text evidence="7">Required for the formation of a threonylcarbamoyl group on adenosine at position 37 (t(6)A37) in tRNAs that read codons beginning with adenine. Is involved in the transfer of the threonylcarbamoyl moiety of threonylcarbamoyl-AMP (TC-AMP) to the N6 group of A37, together with TsaE and TsaB. TsaD likely plays a direct catalytic role in this reaction.</text>
</comment>
<keyword evidence="2 7" id="KW-0819">tRNA processing</keyword>
<dbReference type="HAMAP" id="MF_01445">
    <property type="entry name" value="TsaD"/>
    <property type="match status" value="1"/>
</dbReference>
<feature type="domain" description="Gcp-like" evidence="9">
    <location>
        <begin position="47"/>
        <end position="391"/>
    </location>
</feature>
<dbReference type="GO" id="GO:0005737">
    <property type="term" value="C:cytoplasm"/>
    <property type="evidence" value="ECO:0007669"/>
    <property type="project" value="UniProtKB-SubCell"/>
</dbReference>
<feature type="binding site" evidence="7">
    <location>
        <position position="224"/>
    </location>
    <ligand>
        <name>substrate</name>
    </ligand>
</feature>
<evidence type="ECO:0000256" key="5">
    <source>
        <dbReference type="ARBA" id="ARBA00023315"/>
    </source>
</evidence>
<dbReference type="GO" id="GO:0061711">
    <property type="term" value="F:tRNA N(6)-L-threonylcarbamoyladenine synthase activity"/>
    <property type="evidence" value="ECO:0007669"/>
    <property type="project" value="UniProtKB-EC"/>
</dbReference>
<evidence type="ECO:0000256" key="7">
    <source>
        <dbReference type="HAMAP-Rule" id="MF_01445"/>
    </source>
</evidence>
<dbReference type="FunFam" id="3.30.420.40:FF:000012">
    <property type="entry name" value="tRNA N6-adenosine threonylcarbamoyltransferase"/>
    <property type="match status" value="1"/>
</dbReference>
<evidence type="ECO:0000259" key="9">
    <source>
        <dbReference type="Pfam" id="PF00814"/>
    </source>
</evidence>
<dbReference type="CDD" id="cd24133">
    <property type="entry name" value="ASKHA_NBD_TsaD_bac"/>
    <property type="match status" value="1"/>
</dbReference>
<feature type="binding site" evidence="7">
    <location>
        <position position="385"/>
    </location>
    <ligand>
        <name>Fe cation</name>
        <dbReference type="ChEBI" id="CHEBI:24875"/>
    </ligand>
</feature>
<dbReference type="PANTHER" id="PTHR11735">
    <property type="entry name" value="TRNA N6-ADENOSINE THREONYLCARBAMOYLTRANSFERASE"/>
    <property type="match status" value="1"/>
</dbReference>
<keyword evidence="7" id="KW-0963">Cytoplasm</keyword>
<dbReference type="PROSITE" id="PS01016">
    <property type="entry name" value="GLYCOPROTEASE"/>
    <property type="match status" value="1"/>
</dbReference>
<keyword evidence="1 7" id="KW-0808">Transferase</keyword>
<protein>
    <recommendedName>
        <fullName evidence="7">tRNA N6-adenosine threonylcarbamoyltransferase</fullName>
        <ecNumber evidence="7">2.3.1.234</ecNumber>
    </recommendedName>
    <alternativeName>
        <fullName evidence="7">N6-L-threonylcarbamoyladenine synthase</fullName>
        <shortName evidence="7">t(6)A synthase</shortName>
    </alternativeName>
    <alternativeName>
        <fullName evidence="7">t(6)A37 threonylcarbamoyladenosine biosynthesis protein TsaD</fullName>
    </alternativeName>
    <alternativeName>
        <fullName evidence="7">tRNA threonylcarbamoyladenosine biosynthesis protein TsaD</fullName>
    </alternativeName>
</protein>
<dbReference type="InterPro" id="IPR043129">
    <property type="entry name" value="ATPase_NBD"/>
</dbReference>
<feature type="binding site" evidence="7">
    <location>
        <position position="144"/>
    </location>
    <ligand>
        <name>Fe cation</name>
        <dbReference type="ChEBI" id="CHEBI:24875"/>
    </ligand>
</feature>
<comment type="subcellular location">
    <subcellularLocation>
        <location evidence="7">Cytoplasm</location>
    </subcellularLocation>
</comment>
<comment type="catalytic activity">
    <reaction evidence="6 7">
        <text>L-threonylcarbamoyladenylate + adenosine(37) in tRNA = N(6)-L-threonylcarbamoyladenosine(37) in tRNA + AMP + H(+)</text>
        <dbReference type="Rhea" id="RHEA:37059"/>
        <dbReference type="Rhea" id="RHEA-COMP:10162"/>
        <dbReference type="Rhea" id="RHEA-COMP:10163"/>
        <dbReference type="ChEBI" id="CHEBI:15378"/>
        <dbReference type="ChEBI" id="CHEBI:73682"/>
        <dbReference type="ChEBI" id="CHEBI:74411"/>
        <dbReference type="ChEBI" id="CHEBI:74418"/>
        <dbReference type="ChEBI" id="CHEBI:456215"/>
        <dbReference type="EC" id="2.3.1.234"/>
    </reaction>
</comment>
<feature type="binding site" evidence="7">
    <location>
        <position position="140"/>
    </location>
    <ligand>
        <name>Fe cation</name>
        <dbReference type="ChEBI" id="CHEBI:24875"/>
    </ligand>
</feature>
<evidence type="ECO:0000256" key="2">
    <source>
        <dbReference type="ARBA" id="ARBA00022694"/>
    </source>
</evidence>
<comment type="cofactor">
    <cofactor evidence="7">
        <name>Fe(2+)</name>
        <dbReference type="ChEBI" id="CHEBI:29033"/>
    </cofactor>
    <text evidence="7">Binds 1 Fe(2+) ion per subunit.</text>
</comment>
<dbReference type="PRINTS" id="PR00789">
    <property type="entry name" value="OSIALOPTASE"/>
</dbReference>
<dbReference type="Proteomes" id="UP000569092">
    <property type="component" value="Unassembled WGS sequence"/>
</dbReference>
<dbReference type="Gene3D" id="3.30.420.40">
    <property type="match status" value="2"/>
</dbReference>
<feature type="binding site" evidence="7">
    <location>
        <position position="220"/>
    </location>
    <ligand>
        <name>substrate</name>
    </ligand>
</feature>
<evidence type="ECO:0000256" key="1">
    <source>
        <dbReference type="ARBA" id="ARBA00022679"/>
    </source>
</evidence>
<keyword evidence="4 7" id="KW-0408">Iron</keyword>
<dbReference type="InterPro" id="IPR000905">
    <property type="entry name" value="Gcp-like_dom"/>
</dbReference>
<evidence type="ECO:0000313" key="10">
    <source>
        <dbReference type="EMBL" id="MBB5343544.1"/>
    </source>
</evidence>
<comment type="caution">
    <text evidence="10">The sequence shown here is derived from an EMBL/GenBank/DDBJ whole genome shotgun (WGS) entry which is preliminary data.</text>
</comment>
<dbReference type="NCBIfam" id="TIGR00329">
    <property type="entry name" value="gcp_kae1"/>
    <property type="match status" value="1"/>
</dbReference>
<gene>
    <name evidence="7" type="primary">tsaD</name>
    <name evidence="10" type="ORF">HDF10_001519</name>
</gene>
<feature type="binding site" evidence="7">
    <location>
        <position position="357"/>
    </location>
    <ligand>
        <name>substrate</name>
    </ligand>
</feature>
<dbReference type="SUPFAM" id="SSF53067">
    <property type="entry name" value="Actin-like ATPase domain"/>
    <property type="match status" value="2"/>
</dbReference>
<evidence type="ECO:0000256" key="6">
    <source>
        <dbReference type="ARBA" id="ARBA00048117"/>
    </source>
</evidence>
<dbReference type="PANTHER" id="PTHR11735:SF6">
    <property type="entry name" value="TRNA N6-ADENOSINE THREONYLCARBAMOYLTRANSFERASE, MITOCHONDRIAL"/>
    <property type="match status" value="1"/>
</dbReference>
<keyword evidence="5 7" id="KW-0012">Acyltransferase</keyword>
<evidence type="ECO:0000256" key="3">
    <source>
        <dbReference type="ARBA" id="ARBA00022723"/>
    </source>
</evidence>
<dbReference type="NCBIfam" id="TIGR03723">
    <property type="entry name" value="T6A_TsaD_YgjD"/>
    <property type="match status" value="1"/>
</dbReference>
<evidence type="ECO:0000256" key="8">
    <source>
        <dbReference type="SAM" id="MobiDB-lite"/>
    </source>
</evidence>
<accession>A0A7W8J914</accession>
<evidence type="ECO:0000256" key="4">
    <source>
        <dbReference type="ARBA" id="ARBA00023004"/>
    </source>
</evidence>
<feature type="binding site" evidence="7">
    <location>
        <position position="207"/>
    </location>
    <ligand>
        <name>substrate</name>
    </ligand>
</feature>
<dbReference type="Pfam" id="PF00814">
    <property type="entry name" value="TsaD"/>
    <property type="match status" value="1"/>
</dbReference>
<evidence type="ECO:0000313" key="11">
    <source>
        <dbReference type="Proteomes" id="UP000569092"/>
    </source>
</evidence>
<dbReference type="InterPro" id="IPR017861">
    <property type="entry name" value="KAE1/TsaD"/>
</dbReference>
<feature type="binding site" evidence="7">
    <location>
        <begin position="168"/>
        <end position="172"/>
    </location>
    <ligand>
        <name>substrate</name>
    </ligand>
</feature>
<dbReference type="InterPro" id="IPR022450">
    <property type="entry name" value="TsaD"/>
</dbReference>
<dbReference type="EC" id="2.3.1.234" evidence="7"/>
<name>A0A7W8J914_9BACT</name>
<organism evidence="10 11">
    <name type="scientific">Tunturiibacter lichenicola</name>
    <dbReference type="NCBI Taxonomy" id="2051959"/>
    <lineage>
        <taxon>Bacteria</taxon>
        <taxon>Pseudomonadati</taxon>
        <taxon>Acidobacteriota</taxon>
        <taxon>Terriglobia</taxon>
        <taxon>Terriglobales</taxon>
        <taxon>Acidobacteriaceae</taxon>
        <taxon>Tunturiibacter</taxon>
    </lineage>
</organism>
<keyword evidence="3 7" id="KW-0479">Metal-binding</keyword>
<dbReference type="AlphaFoldDB" id="A0A7W8J914"/>
<comment type="similarity">
    <text evidence="7">Belongs to the KAE1 / TsaD family.</text>
</comment>
<feature type="region of interest" description="Disordered" evidence="8">
    <location>
        <begin position="1"/>
        <end position="22"/>
    </location>
</feature>
<dbReference type="GO" id="GO:0002949">
    <property type="term" value="P:tRNA threonylcarbamoyladenosine modification"/>
    <property type="evidence" value="ECO:0007669"/>
    <property type="project" value="UniProtKB-UniRule"/>
</dbReference>
<proteinExistence type="inferred from homology"/>
<reference evidence="10 11" key="1">
    <citation type="submission" date="2020-08" db="EMBL/GenBank/DDBJ databases">
        <title>Genomic Encyclopedia of Type Strains, Phase IV (KMG-V): Genome sequencing to study the core and pangenomes of soil and plant-associated prokaryotes.</title>
        <authorList>
            <person name="Whitman W."/>
        </authorList>
    </citation>
    <scope>NUCLEOTIDE SEQUENCE [LARGE SCALE GENOMIC DNA]</scope>
    <source>
        <strain evidence="10 11">M8US30</strain>
    </source>
</reference>
<feature type="compositionally biased region" description="Polar residues" evidence="8">
    <location>
        <begin position="1"/>
        <end position="13"/>
    </location>
</feature>
<dbReference type="EMBL" id="JACHDZ010000002">
    <property type="protein sequence ID" value="MBB5343544.1"/>
    <property type="molecule type" value="Genomic_DNA"/>
</dbReference>
<sequence>MRESPQSGERNSQTTGETTGLGTGLILGIESSCDETAAAVVRAGSEALSNVVASQMSLHANYGGVVPELASREHLRNIVPVVREAMSRASAVAGHPITFADLDAVAITAGPGLAGALLVGITYAKALTFGLDKPLISVNHLEGHIHAVLMETRQRSELPMELPLLALVVSGGHTHLYLATHEQGSETIWTYRNVGRTVDDAAGEAYDKVAKLLGLGYPGGPWIDALAPHGNPRAVPFIFAEIKHRAPRPGVTNKKAPANTAGPHFDFSFSGIKTAVLRYVETHHMRDSIEARRIALAADPTLTPKSAAAVKLCDQQTLDLIASFQYAVVGNLQRQTFAAAAALGAHSIVVSGGVAANSELRRRLQAEADRRNLTIAFPSLALSTDNAAMIAAAAWPKLLARDFASEDLGAAPQLRLGQQ</sequence>
<dbReference type="InterPro" id="IPR017860">
    <property type="entry name" value="Peptidase_M22_CS"/>
</dbReference>
<dbReference type="GO" id="GO:0005506">
    <property type="term" value="F:iron ion binding"/>
    <property type="evidence" value="ECO:0007669"/>
    <property type="project" value="UniProtKB-UniRule"/>
</dbReference>